<dbReference type="Pfam" id="PF04445">
    <property type="entry name" value="SAM_MT"/>
    <property type="match status" value="1"/>
</dbReference>
<gene>
    <name evidence="1" type="ORF">EFBL_3475</name>
</gene>
<dbReference type="SUPFAM" id="SSF53335">
    <property type="entry name" value="S-adenosyl-L-methionine-dependent methyltransferases"/>
    <property type="match status" value="1"/>
</dbReference>
<dbReference type="Proteomes" id="UP000217785">
    <property type="component" value="Unassembled WGS sequence"/>
</dbReference>
<organism evidence="1 2">
    <name type="scientific">Effusibacillus lacus</name>
    <dbReference type="NCBI Taxonomy" id="1348429"/>
    <lineage>
        <taxon>Bacteria</taxon>
        <taxon>Bacillati</taxon>
        <taxon>Bacillota</taxon>
        <taxon>Bacilli</taxon>
        <taxon>Bacillales</taxon>
        <taxon>Alicyclobacillaceae</taxon>
        <taxon>Effusibacillus</taxon>
    </lineage>
</organism>
<keyword evidence="1" id="KW-0489">Methyltransferase</keyword>
<sequence length="260" mass="28868">MAVTTVPNPSADEIRLAQELAAELQVQYVPRSATVSKMQKQMGVLQMLVAGKRLTLHAHGREIFFHPSMAVVRVKRMLLGDTDLMVEKSGLQSGDVVLDCTLGMGSDAIVFAHAVGTRGKVIGLEQNPVLAALVRIGMRNWPSDVLEVAEAMRRVEVVAAHHLDFMRTMPDQSVDIVYFDPMFRSTVKESVNFDPIRELSITDAISPNSVEEAKRIARKSIVLKERAASGEFERLGFPPPLRRSSSFTYSVIFRRGEESF</sequence>
<dbReference type="InterPro" id="IPR029063">
    <property type="entry name" value="SAM-dependent_MTases_sf"/>
</dbReference>
<dbReference type="PANTHER" id="PTHR36112:SF1">
    <property type="entry name" value="RIBOSOMAL RNA SMALL SUBUNIT METHYLTRANSFERASE J"/>
    <property type="match status" value="1"/>
</dbReference>
<keyword evidence="1" id="KW-0808">Transferase</keyword>
<dbReference type="Gene3D" id="3.40.50.150">
    <property type="entry name" value="Vaccinia Virus protein VP39"/>
    <property type="match status" value="1"/>
</dbReference>
<reference evidence="2" key="1">
    <citation type="submission" date="2017-07" db="EMBL/GenBank/DDBJ databases">
        <title>Draft genome sequence of Effusibacillus lacus strain skLN1.</title>
        <authorList>
            <person name="Watanabe M."/>
            <person name="Kojima H."/>
            <person name="Fukui M."/>
        </authorList>
    </citation>
    <scope>NUCLEOTIDE SEQUENCE [LARGE SCALE GENOMIC DNA]</scope>
    <source>
        <strain evidence="2">skLN1</strain>
    </source>
</reference>
<accession>A0A292YTM4</accession>
<protein>
    <submittedName>
        <fullName evidence="1">SAM-dependent methyltransferase</fullName>
    </submittedName>
</protein>
<name>A0A292YTM4_9BACL</name>
<comment type="caution">
    <text evidence="1">The sequence shown here is derived from an EMBL/GenBank/DDBJ whole genome shotgun (WGS) entry which is preliminary data.</text>
</comment>
<dbReference type="EMBL" id="BDUF01000109">
    <property type="protein sequence ID" value="GAX91784.1"/>
    <property type="molecule type" value="Genomic_DNA"/>
</dbReference>
<proteinExistence type="predicted"/>
<dbReference type="InterPro" id="IPR007536">
    <property type="entry name" value="16SrRNA_methylTrfase_J"/>
</dbReference>
<evidence type="ECO:0000313" key="2">
    <source>
        <dbReference type="Proteomes" id="UP000217785"/>
    </source>
</evidence>
<evidence type="ECO:0000313" key="1">
    <source>
        <dbReference type="EMBL" id="GAX91784.1"/>
    </source>
</evidence>
<dbReference type="GO" id="GO:0008990">
    <property type="term" value="F:rRNA (guanine-N2-)-methyltransferase activity"/>
    <property type="evidence" value="ECO:0007669"/>
    <property type="project" value="InterPro"/>
</dbReference>
<keyword evidence="2" id="KW-1185">Reference proteome</keyword>
<dbReference type="PANTHER" id="PTHR36112">
    <property type="entry name" value="RIBOSOMAL RNA SMALL SUBUNIT METHYLTRANSFERASE J"/>
    <property type="match status" value="1"/>
</dbReference>
<dbReference type="AlphaFoldDB" id="A0A292YTM4"/>